<keyword evidence="3" id="KW-0378">Hydrolase</keyword>
<protein>
    <submittedName>
        <fullName evidence="3">NUDIX hydrolase</fullName>
    </submittedName>
</protein>
<sequence>MSGPDQGLVDDVRRVLSSAPGGSPEARFEREAWSALLERVGPALLTRERAPSHLTASAAVLSEDGTQTCLILHRKVGLWLQPGGHIEGGDASLAEAAAREAGEETGLSGVVRPEPVLLSRHPAPCAPGVVDWHLDVQFVLVASADQVPRPSDETPQVAWWPVDALPPDRAGGVDELVAAARAAL</sequence>
<dbReference type="Proteomes" id="UP001612915">
    <property type="component" value="Unassembled WGS sequence"/>
</dbReference>
<dbReference type="EMBL" id="JBITLV010000004">
    <property type="protein sequence ID" value="MFI7588338.1"/>
    <property type="molecule type" value="Genomic_DNA"/>
</dbReference>
<dbReference type="PANTHER" id="PTHR43736:SF1">
    <property type="entry name" value="DIHYDRONEOPTERIN TRIPHOSPHATE DIPHOSPHATASE"/>
    <property type="match status" value="1"/>
</dbReference>
<dbReference type="CDD" id="cd03674">
    <property type="entry name" value="NUDIX_Hydrolase"/>
    <property type="match status" value="1"/>
</dbReference>
<dbReference type="GO" id="GO:0016787">
    <property type="term" value="F:hydrolase activity"/>
    <property type="evidence" value="ECO:0007669"/>
    <property type="project" value="UniProtKB-KW"/>
</dbReference>
<proteinExistence type="inferred from homology"/>
<dbReference type="Pfam" id="PF00293">
    <property type="entry name" value="NUDIX"/>
    <property type="match status" value="1"/>
</dbReference>
<dbReference type="InterPro" id="IPR000086">
    <property type="entry name" value="NUDIX_hydrolase_dom"/>
</dbReference>
<reference evidence="3 4" key="1">
    <citation type="submission" date="2024-10" db="EMBL/GenBank/DDBJ databases">
        <title>The Natural Products Discovery Center: Release of the First 8490 Sequenced Strains for Exploring Actinobacteria Biosynthetic Diversity.</title>
        <authorList>
            <person name="Kalkreuter E."/>
            <person name="Kautsar S.A."/>
            <person name="Yang D."/>
            <person name="Bader C.D."/>
            <person name="Teijaro C.N."/>
            <person name="Fluegel L."/>
            <person name="Davis C.M."/>
            <person name="Simpson J.R."/>
            <person name="Lauterbach L."/>
            <person name="Steele A.D."/>
            <person name="Gui C."/>
            <person name="Meng S."/>
            <person name="Li G."/>
            <person name="Viehrig K."/>
            <person name="Ye F."/>
            <person name="Su P."/>
            <person name="Kiefer A.F."/>
            <person name="Nichols A."/>
            <person name="Cepeda A.J."/>
            <person name="Yan W."/>
            <person name="Fan B."/>
            <person name="Jiang Y."/>
            <person name="Adhikari A."/>
            <person name="Zheng C.-J."/>
            <person name="Schuster L."/>
            <person name="Cowan T.M."/>
            <person name="Smanski M.J."/>
            <person name="Chevrette M.G."/>
            <person name="De Carvalho L.P.S."/>
            <person name="Shen B."/>
        </authorList>
    </citation>
    <scope>NUCLEOTIDE SEQUENCE [LARGE SCALE GENOMIC DNA]</scope>
    <source>
        <strain evidence="3 4">NPDC049639</strain>
    </source>
</reference>
<evidence type="ECO:0000313" key="4">
    <source>
        <dbReference type="Proteomes" id="UP001612915"/>
    </source>
</evidence>
<feature type="domain" description="Nudix hydrolase" evidence="2">
    <location>
        <begin position="51"/>
        <end position="184"/>
    </location>
</feature>
<gene>
    <name evidence="3" type="ORF">ACIB24_14810</name>
</gene>
<organism evidence="3 4">
    <name type="scientific">Spongisporangium articulatum</name>
    <dbReference type="NCBI Taxonomy" id="3362603"/>
    <lineage>
        <taxon>Bacteria</taxon>
        <taxon>Bacillati</taxon>
        <taxon>Actinomycetota</taxon>
        <taxon>Actinomycetes</taxon>
        <taxon>Kineosporiales</taxon>
        <taxon>Kineosporiaceae</taxon>
        <taxon>Spongisporangium</taxon>
    </lineage>
</organism>
<comment type="caution">
    <text evidence="3">The sequence shown here is derived from an EMBL/GenBank/DDBJ whole genome shotgun (WGS) entry which is preliminary data.</text>
</comment>
<accession>A0ABW8AQR6</accession>
<evidence type="ECO:0000259" key="2">
    <source>
        <dbReference type="PROSITE" id="PS51462"/>
    </source>
</evidence>
<evidence type="ECO:0000256" key="1">
    <source>
        <dbReference type="ARBA" id="ARBA00005582"/>
    </source>
</evidence>
<evidence type="ECO:0000313" key="3">
    <source>
        <dbReference type="EMBL" id="MFI7588338.1"/>
    </source>
</evidence>
<dbReference type="InterPro" id="IPR015797">
    <property type="entry name" value="NUDIX_hydrolase-like_dom_sf"/>
</dbReference>
<comment type="similarity">
    <text evidence="1">Belongs to the Nudix hydrolase family.</text>
</comment>
<dbReference type="RefSeq" id="WP_398281716.1">
    <property type="nucleotide sequence ID" value="NZ_JBITLV010000004.1"/>
</dbReference>
<dbReference type="Gene3D" id="3.90.79.10">
    <property type="entry name" value="Nucleoside Triphosphate Pyrophosphohydrolase"/>
    <property type="match status" value="1"/>
</dbReference>
<dbReference type="SUPFAM" id="SSF55811">
    <property type="entry name" value="Nudix"/>
    <property type="match status" value="1"/>
</dbReference>
<dbReference type="PANTHER" id="PTHR43736">
    <property type="entry name" value="ADP-RIBOSE PYROPHOSPHATASE"/>
    <property type="match status" value="1"/>
</dbReference>
<dbReference type="PROSITE" id="PS51462">
    <property type="entry name" value="NUDIX"/>
    <property type="match status" value="1"/>
</dbReference>
<keyword evidence="4" id="KW-1185">Reference proteome</keyword>
<name>A0ABW8AQR6_9ACTN</name>